<organism evidence="10 11">
    <name type="scientific">Owenia fusiformis</name>
    <name type="common">Polychaete worm</name>
    <dbReference type="NCBI Taxonomy" id="6347"/>
    <lineage>
        <taxon>Eukaryota</taxon>
        <taxon>Metazoa</taxon>
        <taxon>Spiralia</taxon>
        <taxon>Lophotrochozoa</taxon>
        <taxon>Annelida</taxon>
        <taxon>Polychaeta</taxon>
        <taxon>Sedentaria</taxon>
        <taxon>Canalipalpata</taxon>
        <taxon>Sabellida</taxon>
        <taxon>Oweniida</taxon>
        <taxon>Oweniidae</taxon>
        <taxon>Owenia</taxon>
    </lineage>
</organism>
<evidence type="ECO:0000256" key="2">
    <source>
        <dbReference type="ARBA" id="ARBA00022617"/>
    </source>
</evidence>
<accession>A0A8S4NQK6</accession>
<reference evidence="10" key="1">
    <citation type="submission" date="2022-03" db="EMBL/GenBank/DDBJ databases">
        <authorList>
            <person name="Martin C."/>
        </authorList>
    </citation>
    <scope>NUCLEOTIDE SEQUENCE</scope>
</reference>
<dbReference type="PANTHER" id="PTHR31356:SF36">
    <property type="entry name" value="L-ASCORBATE PEROXIDASE 3"/>
    <property type="match status" value="1"/>
</dbReference>
<dbReference type="PANTHER" id="PTHR31356">
    <property type="entry name" value="THYLAKOID LUMENAL 29 KDA PROTEIN, CHLOROPLASTIC-RELATED"/>
    <property type="match status" value="1"/>
</dbReference>
<protein>
    <recommendedName>
        <fullName evidence="9">Plant heme peroxidase family profile domain-containing protein</fullName>
    </recommendedName>
</protein>
<evidence type="ECO:0000313" key="10">
    <source>
        <dbReference type="EMBL" id="CAH1783712.1"/>
    </source>
</evidence>
<dbReference type="EMBL" id="CAIIXF020000005">
    <property type="protein sequence ID" value="CAH1783712.1"/>
    <property type="molecule type" value="Genomic_DNA"/>
</dbReference>
<sequence length="404" mass="43774">MRVLHLACLLMALGAGQAKQSRGPSGPRPSNGNQPASNGNQQPPNGNQASGPSESDSAQPQVNDEQPNLTIDEILQMRSALEEHIEAKVVNNDHPRIGGLVRLAFHDCVGGCDGCVNLANSDNAGLQIYINDLEPVYAPYANLISRADFWQLAGLEALRRAAEACVPQGCNPVYPDIQFRIGRQDCETSPNTAEIRMFPNNGGHGTLNDVLDFFDDAFGLDETGSVALLGAHTLGRARSGDSGFNGPWVGNADLLDNAYFRDLLNRNWIQINIAPANEEARWQWIPGNPRPPPQGRRRRQAAGNGPMMLNSDMCLVKHIIVTPTGQSECNYFSCADSFTIDLVRQYANNNEMWIQDFSTAYTTMIETTVANLMVPGETQSEEEEGVGIPTQPEDGGAGGRGGRD</sequence>
<feature type="compositionally biased region" description="Low complexity" evidence="7">
    <location>
        <begin position="29"/>
        <end position="52"/>
    </location>
</feature>
<dbReference type="InterPro" id="IPR002016">
    <property type="entry name" value="Haem_peroxidase"/>
</dbReference>
<evidence type="ECO:0000256" key="7">
    <source>
        <dbReference type="SAM" id="MobiDB-lite"/>
    </source>
</evidence>
<dbReference type="Proteomes" id="UP000749559">
    <property type="component" value="Unassembled WGS sequence"/>
</dbReference>
<evidence type="ECO:0000256" key="5">
    <source>
        <dbReference type="ARBA" id="ARBA00023004"/>
    </source>
</evidence>
<keyword evidence="2" id="KW-0349">Heme</keyword>
<dbReference type="CDD" id="cd00314">
    <property type="entry name" value="plant_peroxidase_like"/>
    <property type="match status" value="1"/>
</dbReference>
<evidence type="ECO:0000256" key="4">
    <source>
        <dbReference type="ARBA" id="ARBA00023002"/>
    </source>
</evidence>
<feature type="region of interest" description="Disordered" evidence="7">
    <location>
        <begin position="18"/>
        <end position="65"/>
    </location>
</feature>
<keyword evidence="5" id="KW-0408">Iron</keyword>
<feature type="region of interest" description="Disordered" evidence="7">
    <location>
        <begin position="377"/>
        <end position="404"/>
    </location>
</feature>
<dbReference type="SUPFAM" id="SSF48113">
    <property type="entry name" value="Heme-dependent peroxidases"/>
    <property type="match status" value="1"/>
</dbReference>
<keyword evidence="8" id="KW-0732">Signal</keyword>
<dbReference type="OrthoDB" id="9970727at2759"/>
<dbReference type="PROSITE" id="PS50873">
    <property type="entry name" value="PEROXIDASE_4"/>
    <property type="match status" value="1"/>
</dbReference>
<dbReference type="GO" id="GO:0020037">
    <property type="term" value="F:heme binding"/>
    <property type="evidence" value="ECO:0007669"/>
    <property type="project" value="InterPro"/>
</dbReference>
<keyword evidence="4" id="KW-0560">Oxidoreductase</keyword>
<evidence type="ECO:0000313" key="11">
    <source>
        <dbReference type="Proteomes" id="UP000749559"/>
    </source>
</evidence>
<feature type="signal peptide" evidence="8">
    <location>
        <begin position="1"/>
        <end position="18"/>
    </location>
</feature>
<comment type="similarity">
    <text evidence="6">Belongs to the peroxidase family.</text>
</comment>
<dbReference type="PRINTS" id="PR00458">
    <property type="entry name" value="PEROXIDASE"/>
</dbReference>
<comment type="caution">
    <text evidence="10">The sequence shown here is derived from an EMBL/GenBank/DDBJ whole genome shotgun (WGS) entry which is preliminary data.</text>
</comment>
<dbReference type="GO" id="GO:0042744">
    <property type="term" value="P:hydrogen peroxide catabolic process"/>
    <property type="evidence" value="ECO:0007669"/>
    <property type="project" value="TreeGrafter"/>
</dbReference>
<dbReference type="InterPro" id="IPR044831">
    <property type="entry name" value="Ccp1-like"/>
</dbReference>
<dbReference type="Gene3D" id="1.10.420.10">
    <property type="entry name" value="Peroxidase, domain 2"/>
    <property type="match status" value="1"/>
</dbReference>
<dbReference type="Pfam" id="PF00141">
    <property type="entry name" value="peroxidase"/>
    <property type="match status" value="1"/>
</dbReference>
<feature type="domain" description="Plant heme peroxidase family profile" evidence="9">
    <location>
        <begin position="99"/>
        <end position="381"/>
    </location>
</feature>
<dbReference type="GO" id="GO:0034599">
    <property type="term" value="P:cellular response to oxidative stress"/>
    <property type="evidence" value="ECO:0007669"/>
    <property type="project" value="InterPro"/>
</dbReference>
<evidence type="ECO:0000259" key="9">
    <source>
        <dbReference type="PROSITE" id="PS50873"/>
    </source>
</evidence>
<dbReference type="Gene3D" id="1.10.520.10">
    <property type="match status" value="1"/>
</dbReference>
<feature type="region of interest" description="Disordered" evidence="7">
    <location>
        <begin position="284"/>
        <end position="304"/>
    </location>
</feature>
<dbReference type="InterPro" id="IPR010255">
    <property type="entry name" value="Haem_peroxidase_sf"/>
</dbReference>
<proteinExistence type="inferred from homology"/>
<evidence type="ECO:0000256" key="6">
    <source>
        <dbReference type="RuleBase" id="RU004241"/>
    </source>
</evidence>
<evidence type="ECO:0000256" key="3">
    <source>
        <dbReference type="ARBA" id="ARBA00022723"/>
    </source>
</evidence>
<feature type="compositionally biased region" description="Polar residues" evidence="7">
    <location>
        <begin position="53"/>
        <end position="65"/>
    </location>
</feature>
<dbReference type="GO" id="GO:0000302">
    <property type="term" value="P:response to reactive oxygen species"/>
    <property type="evidence" value="ECO:0007669"/>
    <property type="project" value="TreeGrafter"/>
</dbReference>
<keyword evidence="11" id="KW-1185">Reference proteome</keyword>
<evidence type="ECO:0000256" key="1">
    <source>
        <dbReference type="ARBA" id="ARBA00022559"/>
    </source>
</evidence>
<keyword evidence="1" id="KW-0575">Peroxidase</keyword>
<feature type="compositionally biased region" description="Gly residues" evidence="7">
    <location>
        <begin position="395"/>
        <end position="404"/>
    </location>
</feature>
<keyword evidence="3" id="KW-0479">Metal-binding</keyword>
<feature type="chain" id="PRO_5035828365" description="Plant heme peroxidase family profile domain-containing protein" evidence="8">
    <location>
        <begin position="19"/>
        <end position="404"/>
    </location>
</feature>
<name>A0A8S4NQK6_OWEFU</name>
<dbReference type="GO" id="GO:0046872">
    <property type="term" value="F:metal ion binding"/>
    <property type="evidence" value="ECO:0007669"/>
    <property type="project" value="UniProtKB-KW"/>
</dbReference>
<evidence type="ECO:0000256" key="8">
    <source>
        <dbReference type="SAM" id="SignalP"/>
    </source>
</evidence>
<dbReference type="GO" id="GO:0004601">
    <property type="term" value="F:peroxidase activity"/>
    <property type="evidence" value="ECO:0007669"/>
    <property type="project" value="UniProtKB-KW"/>
</dbReference>
<gene>
    <name evidence="10" type="ORF">OFUS_LOCUS10028</name>
</gene>
<dbReference type="AlphaFoldDB" id="A0A8S4NQK6"/>